<accession>A0ABU2SXV3</accession>
<keyword evidence="2" id="KW-1185">Reference proteome</keyword>
<organism evidence="1 2">
    <name type="scientific">Streptomyces hesseae</name>
    <dbReference type="NCBI Taxonomy" id="3075519"/>
    <lineage>
        <taxon>Bacteria</taxon>
        <taxon>Bacillati</taxon>
        <taxon>Actinomycetota</taxon>
        <taxon>Actinomycetes</taxon>
        <taxon>Kitasatosporales</taxon>
        <taxon>Streptomycetaceae</taxon>
        <taxon>Streptomyces</taxon>
    </lineage>
</organism>
<gene>
    <name evidence="1" type="ORF">RM609_32620</name>
</gene>
<sequence>MSPYGPWACWDCGGIADPVVRLRGQLMRETCDDEGNAILAKLRTRATEAG</sequence>
<protein>
    <submittedName>
        <fullName evidence="1">Uncharacterized protein</fullName>
    </submittedName>
</protein>
<dbReference type="EMBL" id="JAVRFI010000036">
    <property type="protein sequence ID" value="MDT0453786.1"/>
    <property type="molecule type" value="Genomic_DNA"/>
</dbReference>
<evidence type="ECO:0000313" key="2">
    <source>
        <dbReference type="Proteomes" id="UP001180531"/>
    </source>
</evidence>
<reference evidence="1" key="1">
    <citation type="submission" date="2024-05" db="EMBL/GenBank/DDBJ databases">
        <title>30 novel species of actinomycetes from the DSMZ collection.</title>
        <authorList>
            <person name="Nouioui I."/>
        </authorList>
    </citation>
    <scope>NUCLEOTIDE SEQUENCE</scope>
    <source>
        <strain evidence="1">DSM 40473</strain>
    </source>
</reference>
<evidence type="ECO:0000313" key="1">
    <source>
        <dbReference type="EMBL" id="MDT0453786.1"/>
    </source>
</evidence>
<dbReference type="RefSeq" id="WP_311615982.1">
    <property type="nucleotide sequence ID" value="NZ_JAVRFI010000036.1"/>
</dbReference>
<name>A0ABU2SXV3_9ACTN</name>
<comment type="caution">
    <text evidence="1">The sequence shown here is derived from an EMBL/GenBank/DDBJ whole genome shotgun (WGS) entry which is preliminary data.</text>
</comment>
<proteinExistence type="predicted"/>
<dbReference type="Proteomes" id="UP001180531">
    <property type="component" value="Unassembled WGS sequence"/>
</dbReference>